<dbReference type="PANTHER" id="PTHR46421:SF1">
    <property type="entry name" value="PROGRAMMED CELL DEATH PROTEIN 2-LIKE"/>
    <property type="match status" value="1"/>
</dbReference>
<sequence>MKMSQVLLGLKDSEIAEKDKTFYFVNKIGGLPNWIKEDSKIPCCQKCQNVMLLVVQLCCPLEGSPYHRTLYIFTCVNKECWNHPHSWQILRSQVLDTPITKDTKPNKAVSDDDWGVNSGDWGTPDDDWGSDDYVTNSGCDSDHCSSSNAKKESDDWGTDINDWGMDTGDIPNIHEKKEMNQNICQQKNFDHPIGGIQDLNVQKMSQENMEDPSDSVDDINMASLNVHDFEDDEKEIESSSAVKPSDDSLITEESVNNMLGLLATGNQSHSQNQKNVCMHTEYKCLVPYYIEVVEETVYSSAEDTKHVQKLIRQYKQTENIDLQDTENVTSGKGAGGESYEKERAVHGDTVFHKFIKKTSICPQQCIRYQWNGTPLFISTPKDKKALNYKCVHCGEENVYELQLMPALVNVLQIPGMSGPATEFGTIIVFTCRSSCWKHGDNYRREQVLVQSDPDQHLFCK</sequence>
<evidence type="ECO:0000313" key="3">
    <source>
        <dbReference type="EMBL" id="KAJ8318811.1"/>
    </source>
</evidence>
<dbReference type="Proteomes" id="UP001217089">
    <property type="component" value="Unassembled WGS sequence"/>
</dbReference>
<evidence type="ECO:0000256" key="1">
    <source>
        <dbReference type="SAM" id="MobiDB-lite"/>
    </source>
</evidence>
<name>A0ABQ9FQ29_TEGGR</name>
<feature type="region of interest" description="Disordered" evidence="1">
    <location>
        <begin position="102"/>
        <end position="127"/>
    </location>
</feature>
<reference evidence="3 4" key="1">
    <citation type="submission" date="2022-12" db="EMBL/GenBank/DDBJ databases">
        <title>Chromosome-level genome of Tegillarca granosa.</title>
        <authorList>
            <person name="Kim J."/>
        </authorList>
    </citation>
    <scope>NUCLEOTIDE SEQUENCE [LARGE SCALE GENOMIC DNA]</scope>
    <source>
        <strain evidence="3">Teg-2019</strain>
        <tissue evidence="3">Adductor muscle</tissue>
    </source>
</reference>
<proteinExistence type="predicted"/>
<gene>
    <name evidence="3" type="ORF">KUTeg_003902</name>
</gene>
<evidence type="ECO:0000313" key="4">
    <source>
        <dbReference type="Proteomes" id="UP001217089"/>
    </source>
</evidence>
<organism evidence="3 4">
    <name type="scientific">Tegillarca granosa</name>
    <name type="common">Malaysian cockle</name>
    <name type="synonym">Anadara granosa</name>
    <dbReference type="NCBI Taxonomy" id="220873"/>
    <lineage>
        <taxon>Eukaryota</taxon>
        <taxon>Metazoa</taxon>
        <taxon>Spiralia</taxon>
        <taxon>Lophotrochozoa</taxon>
        <taxon>Mollusca</taxon>
        <taxon>Bivalvia</taxon>
        <taxon>Autobranchia</taxon>
        <taxon>Pteriomorphia</taxon>
        <taxon>Arcoida</taxon>
        <taxon>Arcoidea</taxon>
        <taxon>Arcidae</taxon>
        <taxon>Tegillarca</taxon>
    </lineage>
</organism>
<evidence type="ECO:0000259" key="2">
    <source>
        <dbReference type="Pfam" id="PF04194"/>
    </source>
</evidence>
<dbReference type="InterPro" id="IPR052815">
    <property type="entry name" value="PDCD2-like_regulator"/>
</dbReference>
<dbReference type="Pfam" id="PF04194">
    <property type="entry name" value="PDCD2_C"/>
    <property type="match status" value="1"/>
</dbReference>
<dbReference type="InterPro" id="IPR007320">
    <property type="entry name" value="PDCD2_C"/>
</dbReference>
<keyword evidence="4" id="KW-1185">Reference proteome</keyword>
<comment type="caution">
    <text evidence="3">The sequence shown here is derived from an EMBL/GenBank/DDBJ whole genome shotgun (WGS) entry which is preliminary data.</text>
</comment>
<accession>A0ABQ9FQ29</accession>
<dbReference type="PANTHER" id="PTHR46421">
    <property type="entry name" value="PROGRAMMED CELL DEATH PROTEIN 2-LIKE"/>
    <property type="match status" value="1"/>
</dbReference>
<protein>
    <recommendedName>
        <fullName evidence="2">Programmed cell death protein 2 C-terminal domain-containing protein</fullName>
    </recommendedName>
</protein>
<dbReference type="EMBL" id="JARBDR010000214">
    <property type="protein sequence ID" value="KAJ8318811.1"/>
    <property type="molecule type" value="Genomic_DNA"/>
</dbReference>
<feature type="domain" description="Programmed cell death protein 2 C-terminal" evidence="2">
    <location>
        <begin position="348"/>
        <end position="450"/>
    </location>
</feature>